<keyword evidence="2" id="KW-1185">Reference proteome</keyword>
<dbReference type="Proteomes" id="UP000294835">
    <property type="component" value="Unassembled WGS sequence"/>
</dbReference>
<evidence type="ECO:0000313" key="1">
    <source>
        <dbReference type="EMBL" id="TCP39275.1"/>
    </source>
</evidence>
<proteinExistence type="predicted"/>
<gene>
    <name evidence="1" type="ORF">EV662_11352</name>
</gene>
<sequence length="216" mass="23934">MPKRLWSLAPLAVLAFAGWQSWDTLRHTPAFNRSLQVENVLGGTRSFREGSMYHRAEYLYQVGYGYRHATLTLMFTQGLEAFKKRMERNRAATEAAGGVVQNEYTRARDLALASLRLRPSDAHTWLLLASAQEELGAPDRALEALLRAQAMAPYSIDMAEERLDLAAELRGAVEADAALRPLVRANAATLGRTGRAMNEVQTSAIVDLLEDVAAFE</sequence>
<dbReference type="Gene3D" id="1.25.40.10">
    <property type="entry name" value="Tetratricopeptide repeat domain"/>
    <property type="match status" value="1"/>
</dbReference>
<dbReference type="EMBL" id="SLXP01000013">
    <property type="protein sequence ID" value="TCP39275.1"/>
    <property type="molecule type" value="Genomic_DNA"/>
</dbReference>
<evidence type="ECO:0000313" key="2">
    <source>
        <dbReference type="Proteomes" id="UP000294835"/>
    </source>
</evidence>
<name>A0A4R2PYD0_9RHOB</name>
<dbReference type="SUPFAM" id="SSF48452">
    <property type="entry name" value="TPR-like"/>
    <property type="match status" value="1"/>
</dbReference>
<dbReference type="OrthoDB" id="9957438at2"/>
<dbReference type="RefSeq" id="WP_132464797.1">
    <property type="nucleotide sequence ID" value="NZ_SLXP01000013.1"/>
</dbReference>
<dbReference type="AlphaFoldDB" id="A0A4R2PYD0"/>
<comment type="caution">
    <text evidence="1">The sequence shown here is derived from an EMBL/GenBank/DDBJ whole genome shotgun (WGS) entry which is preliminary data.</text>
</comment>
<reference evidence="1 2" key="1">
    <citation type="submission" date="2019-03" db="EMBL/GenBank/DDBJ databases">
        <title>Genomic Encyclopedia of Type Strains, Phase IV (KMG-IV): sequencing the most valuable type-strain genomes for metagenomic binning, comparative biology and taxonomic classification.</title>
        <authorList>
            <person name="Goeker M."/>
        </authorList>
    </citation>
    <scope>NUCLEOTIDE SEQUENCE [LARGE SCALE GENOMIC DNA]</scope>
    <source>
        <strain evidence="1 2">DSM 18063</strain>
    </source>
</reference>
<accession>A0A4R2PYD0</accession>
<protein>
    <submittedName>
        <fullName evidence="1">Uncharacterized protein</fullName>
    </submittedName>
</protein>
<organism evidence="1 2">
    <name type="scientific">Rhodovulum marinum</name>
    <dbReference type="NCBI Taxonomy" id="320662"/>
    <lineage>
        <taxon>Bacteria</taxon>
        <taxon>Pseudomonadati</taxon>
        <taxon>Pseudomonadota</taxon>
        <taxon>Alphaproteobacteria</taxon>
        <taxon>Rhodobacterales</taxon>
        <taxon>Paracoccaceae</taxon>
        <taxon>Rhodovulum</taxon>
    </lineage>
</organism>
<dbReference type="InterPro" id="IPR011990">
    <property type="entry name" value="TPR-like_helical_dom_sf"/>
</dbReference>